<evidence type="ECO:0000313" key="4">
    <source>
        <dbReference type="EMBL" id="TPX42433.1"/>
    </source>
</evidence>
<accession>A0A507CTF1</accession>
<keyword evidence="2" id="KW-1133">Transmembrane helix</keyword>
<feature type="transmembrane region" description="Helical" evidence="2">
    <location>
        <begin position="396"/>
        <end position="414"/>
    </location>
</feature>
<dbReference type="VEuPathDB" id="FungiDB:SeMB42_g05117"/>
<proteinExistence type="predicted"/>
<comment type="caution">
    <text evidence="4">The sequence shown here is derived from an EMBL/GenBank/DDBJ whole genome shotgun (WGS) entry which is preliminary data.</text>
</comment>
<feature type="chain" id="PRO_5021217944" description="DUF2207 domain-containing protein" evidence="3">
    <location>
        <begin position="28"/>
        <end position="446"/>
    </location>
</feature>
<keyword evidence="2" id="KW-0472">Membrane</keyword>
<feature type="compositionally biased region" description="Polar residues" evidence="1">
    <location>
        <begin position="360"/>
        <end position="369"/>
    </location>
</feature>
<reference evidence="4 5" key="1">
    <citation type="journal article" date="2019" name="Sci. Rep.">
        <title>Comparative genomics of chytrid fungi reveal insights into the obligate biotrophic and pathogenic lifestyle of Synchytrium endobioticum.</title>
        <authorList>
            <person name="van de Vossenberg B.T.L.H."/>
            <person name="Warris S."/>
            <person name="Nguyen H.D.T."/>
            <person name="van Gent-Pelzer M.P.E."/>
            <person name="Joly D.L."/>
            <person name="van de Geest H.C."/>
            <person name="Bonants P.J.M."/>
            <person name="Smith D.S."/>
            <person name="Levesque C.A."/>
            <person name="van der Lee T.A.J."/>
        </authorList>
    </citation>
    <scope>NUCLEOTIDE SEQUENCE [LARGE SCALE GENOMIC DNA]</scope>
    <source>
        <strain evidence="4 5">MB42</strain>
    </source>
</reference>
<feature type="signal peptide" evidence="3">
    <location>
        <begin position="1"/>
        <end position="27"/>
    </location>
</feature>
<evidence type="ECO:0000256" key="1">
    <source>
        <dbReference type="SAM" id="MobiDB-lite"/>
    </source>
</evidence>
<feature type="transmembrane region" description="Helical" evidence="2">
    <location>
        <begin position="260"/>
        <end position="281"/>
    </location>
</feature>
<evidence type="ECO:0008006" key="6">
    <source>
        <dbReference type="Google" id="ProtNLM"/>
    </source>
</evidence>
<feature type="region of interest" description="Disordered" evidence="1">
    <location>
        <begin position="344"/>
        <end position="381"/>
    </location>
</feature>
<keyword evidence="2" id="KW-0812">Transmembrane</keyword>
<keyword evidence="3" id="KW-0732">Signal</keyword>
<dbReference type="AlphaFoldDB" id="A0A507CTF1"/>
<protein>
    <recommendedName>
        <fullName evidence="6">DUF2207 domain-containing protein</fullName>
    </recommendedName>
</protein>
<organism evidence="4 5">
    <name type="scientific">Synchytrium endobioticum</name>
    <dbReference type="NCBI Taxonomy" id="286115"/>
    <lineage>
        <taxon>Eukaryota</taxon>
        <taxon>Fungi</taxon>
        <taxon>Fungi incertae sedis</taxon>
        <taxon>Chytridiomycota</taxon>
        <taxon>Chytridiomycota incertae sedis</taxon>
        <taxon>Chytridiomycetes</taxon>
        <taxon>Synchytriales</taxon>
        <taxon>Synchytriaceae</taxon>
        <taxon>Synchytrium</taxon>
    </lineage>
</organism>
<dbReference type="EMBL" id="QEAN01000232">
    <property type="protein sequence ID" value="TPX42433.1"/>
    <property type="molecule type" value="Genomic_DNA"/>
</dbReference>
<sequence length="446" mass="47886">MAATISSRSSLLLVAILLFPLWALVQSVDVPEPFPEPFPAGWEIGKPLPDVSAVGFVAIMDNDDNNNVPKEFRVVSGNSWQQLAREYQYIMVTEGDNRNTWVKLKSDGTSNFVVTGTYVVVREPVGESMGTMLPSVKESEVQGEAYVFRHNTEIPEKISDFSKLTNYRSHKFPVNHQFAGAFIGGVMSVMSVVPTADTNDKLSIYTTTVTNSYYAIKPLNGKHGRQDAVSMINDAPLPQDTPLEGLNEVAVRKPLTKADITLLGGVFTSVVMAVALILFLTAHLSPLLMLGAAAAGIALTGAALVMKMISKKKQLTRSRLGYSGGVPSGMVVWFSQSHRQVAQNPADTIRGTQSRDPDSFTHSLSSEYGSPTGDGGSSTRDVSTYVSKDPLSMKRIAVVGLIAVTVIWLIGVLLHPLLGIPVTTIVVMAVGAVLATGVALLAKVVR</sequence>
<gene>
    <name evidence="4" type="ORF">SeMB42_g05117</name>
</gene>
<dbReference type="Proteomes" id="UP000317494">
    <property type="component" value="Unassembled WGS sequence"/>
</dbReference>
<keyword evidence="5" id="KW-1185">Reference proteome</keyword>
<evidence type="ECO:0000313" key="5">
    <source>
        <dbReference type="Proteomes" id="UP000317494"/>
    </source>
</evidence>
<feature type="transmembrane region" description="Helical" evidence="2">
    <location>
        <begin position="287"/>
        <end position="309"/>
    </location>
</feature>
<evidence type="ECO:0000256" key="3">
    <source>
        <dbReference type="SAM" id="SignalP"/>
    </source>
</evidence>
<feature type="transmembrane region" description="Helical" evidence="2">
    <location>
        <begin position="420"/>
        <end position="442"/>
    </location>
</feature>
<name>A0A507CTF1_9FUNG</name>
<evidence type="ECO:0000256" key="2">
    <source>
        <dbReference type="SAM" id="Phobius"/>
    </source>
</evidence>